<comment type="caution">
    <text evidence="1">The sequence shown here is derived from an EMBL/GenBank/DDBJ whole genome shotgun (WGS) entry which is preliminary data.</text>
</comment>
<reference evidence="1 2" key="1">
    <citation type="submission" date="2015-01" db="EMBL/GenBank/DDBJ databases">
        <title>Evolution of Trichinella species and genotypes.</title>
        <authorList>
            <person name="Korhonen P.K."/>
            <person name="Edoardo P."/>
            <person name="Giuseppe L.R."/>
            <person name="Gasser R.B."/>
        </authorList>
    </citation>
    <scope>NUCLEOTIDE SEQUENCE [LARGE SCALE GENOMIC DNA]</scope>
    <source>
        <strain evidence="1">ISS1029</strain>
    </source>
</reference>
<gene>
    <name evidence="1" type="ORF">T11_4932</name>
</gene>
<evidence type="ECO:0000313" key="1">
    <source>
        <dbReference type="EMBL" id="KRY97950.1"/>
    </source>
</evidence>
<evidence type="ECO:0000313" key="2">
    <source>
        <dbReference type="Proteomes" id="UP000055024"/>
    </source>
</evidence>
<accession>A0A0V1GIE5</accession>
<dbReference type="AlphaFoldDB" id="A0A0V1GIE5"/>
<name>A0A0V1GIE5_9BILA</name>
<keyword evidence="2" id="KW-1185">Reference proteome</keyword>
<dbReference type="Proteomes" id="UP000055024">
    <property type="component" value="Unassembled WGS sequence"/>
</dbReference>
<proteinExistence type="predicted"/>
<protein>
    <submittedName>
        <fullName evidence="1">Uncharacterized protein</fullName>
    </submittedName>
</protein>
<organism evidence="1 2">
    <name type="scientific">Trichinella zimbabwensis</name>
    <dbReference type="NCBI Taxonomy" id="268475"/>
    <lineage>
        <taxon>Eukaryota</taxon>
        <taxon>Metazoa</taxon>
        <taxon>Ecdysozoa</taxon>
        <taxon>Nematoda</taxon>
        <taxon>Enoplea</taxon>
        <taxon>Dorylaimia</taxon>
        <taxon>Trichinellida</taxon>
        <taxon>Trichinellidae</taxon>
        <taxon>Trichinella</taxon>
    </lineage>
</organism>
<dbReference type="EMBL" id="JYDP01001685">
    <property type="protein sequence ID" value="KRY97950.1"/>
    <property type="molecule type" value="Genomic_DNA"/>
</dbReference>
<sequence length="118" mass="12487">MVALMAKAGALSGAYSFNDDSSFLIDCFSRLANCLESLHGVSPEMSAMAGIGAAPKMMEESARAAEKVCIAEAVDIFSGFGVAEHTVTMVLGFRAKGELSLGFNMDFEKFVGIDCDEE</sequence>